<reference evidence="1 2" key="1">
    <citation type="submission" date="2016-10" db="EMBL/GenBank/DDBJ databases">
        <authorList>
            <person name="de Groot N.N."/>
        </authorList>
    </citation>
    <scope>NUCLEOTIDE SEQUENCE [LARGE SCALE GENOMIC DNA]</scope>
    <source>
        <strain evidence="1 2">DSM 44468</strain>
    </source>
</reference>
<dbReference type="Pfam" id="PF05960">
    <property type="entry name" value="DUF885"/>
    <property type="match status" value="1"/>
</dbReference>
<protein>
    <submittedName>
        <fullName evidence="1">Uncharacterized conserved protein, DUF885 familyt</fullName>
    </submittedName>
</protein>
<evidence type="ECO:0000313" key="1">
    <source>
        <dbReference type="EMBL" id="SFK86770.1"/>
    </source>
</evidence>
<proteinExistence type="predicted"/>
<organism evidence="1 2">
    <name type="scientific">Amycolatopsis sacchari</name>
    <dbReference type="NCBI Taxonomy" id="115433"/>
    <lineage>
        <taxon>Bacteria</taxon>
        <taxon>Bacillati</taxon>
        <taxon>Actinomycetota</taxon>
        <taxon>Actinomycetes</taxon>
        <taxon>Pseudonocardiales</taxon>
        <taxon>Pseudonocardiaceae</taxon>
        <taxon>Amycolatopsis</taxon>
    </lineage>
</organism>
<dbReference type="EMBL" id="FORP01000039">
    <property type="protein sequence ID" value="SFK86770.1"/>
    <property type="molecule type" value="Genomic_DNA"/>
</dbReference>
<sequence>MPVTEVTKLADEFVEALFDAEPLWPAMLGIESDREGIGDLSEVAEAQQRGLLRDFVSRALALQPETAEDRTTRDVLVSQARGYLDKISAHTAEYTVTDMFVAPAAGLLTLLPMLGVATEAQGERHLGRLAAIPAYLEQAAERHRSGVAAGRVPVAHLVRAAIAHLDRYLADPANDPLQRQPAPSEDFAKRRAELLENVVRPGFARYRDVLADEIVQHGRPADKGGLCWLPDGERMYAALARAHTTTERSPDDLHETGLRIMEELAEEYAELGSRVFGTTELPEIFERLRTDPALRWKDEEELLTSAREAISRAEEASPRWFGRIPPHPWVVQAVPAAEAPGAPTAFYLQPAVDGSRPGTYFANTYEVTERFRHTSEVIAFHEAIPGHHFQLSTALTLTDLPLLRRIGDFNAYAEGWGLYTERLADEMGLYSSDLTRLGMLTMDSMRAGRLVVDTGLHAKGWSREQGVAFLREHTPMPQVEIDNEVDRYLAYPGQALSYMVGRLEILRIREQAKRALGDRFDIRAFHDVVLGGGALPMSVLDAVVGAWIEEQAA</sequence>
<accession>A0A1I4D1N7</accession>
<dbReference type="AlphaFoldDB" id="A0A1I4D1N7"/>
<dbReference type="PANTHER" id="PTHR33361">
    <property type="entry name" value="GLR0591 PROTEIN"/>
    <property type="match status" value="1"/>
</dbReference>
<name>A0A1I4D1N7_9PSEU</name>
<dbReference type="InterPro" id="IPR010281">
    <property type="entry name" value="DUF885"/>
</dbReference>
<dbReference type="STRING" id="115433.SAMN05421835_13944"/>
<gene>
    <name evidence="1" type="ORF">SAMN05421835_13944</name>
</gene>
<dbReference type="PANTHER" id="PTHR33361:SF2">
    <property type="entry name" value="DUF885 DOMAIN-CONTAINING PROTEIN"/>
    <property type="match status" value="1"/>
</dbReference>
<evidence type="ECO:0000313" key="2">
    <source>
        <dbReference type="Proteomes" id="UP000199025"/>
    </source>
</evidence>
<keyword evidence="2" id="KW-1185">Reference proteome</keyword>
<dbReference type="Proteomes" id="UP000199025">
    <property type="component" value="Unassembled WGS sequence"/>
</dbReference>